<comment type="caution">
    <text evidence="1">The sequence shown here is derived from an EMBL/GenBank/DDBJ whole genome shotgun (WGS) entry which is preliminary data.</text>
</comment>
<sequence length="189" mass="21254">MKAIWSTLALVSIIVMYAIAGILNHYIEQTPERHAVTISTDNDSHQKVKTFATAPIMALTDKKLLQWTENVIATCFSLTQTNIQSKSDYCQERYFVYSAGRAYKSNYVSAVEKNLAANTANQYAAMPYPPIIIQSPKPRHLYYVVYVQTLVSIVERKSVTPSVKGMTLFIRPSRVAPNEGQFIISGIRI</sequence>
<name>A0ABR9Z7L0_VIBAN</name>
<dbReference type="Proteomes" id="UP000726136">
    <property type="component" value="Unassembled WGS sequence"/>
</dbReference>
<dbReference type="RefSeq" id="WP_194663844.1">
    <property type="nucleotide sequence ID" value="NZ_RDPI01000019.1"/>
</dbReference>
<organism evidence="1 2">
    <name type="scientific">Vibrio anguillarum</name>
    <name type="common">Listonella anguillarum</name>
    <dbReference type="NCBI Taxonomy" id="55601"/>
    <lineage>
        <taxon>Bacteria</taxon>
        <taxon>Pseudomonadati</taxon>
        <taxon>Pseudomonadota</taxon>
        <taxon>Gammaproteobacteria</taxon>
        <taxon>Vibrionales</taxon>
        <taxon>Vibrionaceae</taxon>
        <taxon>Vibrio</taxon>
    </lineage>
</organism>
<gene>
    <name evidence="1" type="ORF">EAY46_15015</name>
</gene>
<protein>
    <submittedName>
        <fullName evidence="1">Uncharacterized protein</fullName>
    </submittedName>
</protein>
<accession>A0ABR9Z7L0</accession>
<evidence type="ECO:0000313" key="1">
    <source>
        <dbReference type="EMBL" id="MBF4374378.1"/>
    </source>
</evidence>
<dbReference type="EMBL" id="RDPI01000019">
    <property type="protein sequence ID" value="MBF4374378.1"/>
    <property type="molecule type" value="Genomic_DNA"/>
</dbReference>
<keyword evidence="2" id="KW-1185">Reference proteome</keyword>
<evidence type="ECO:0000313" key="2">
    <source>
        <dbReference type="Proteomes" id="UP000726136"/>
    </source>
</evidence>
<proteinExistence type="predicted"/>
<reference evidence="1 2" key="1">
    <citation type="journal article" date="2021" name="PeerJ">
        <title>Analysis of 44 Vibrio anguillarum genomes reveals high genetic diversity.</title>
        <authorList>
            <person name="Hansen M.J."/>
            <person name="Dalsgaard I."/>
        </authorList>
    </citation>
    <scope>NUCLEOTIDE SEQUENCE [LARGE SCALE GENOMIC DNA]</scope>
    <source>
        <strain evidence="1 2">040915-1/1B</strain>
    </source>
</reference>